<evidence type="ECO:0000313" key="7">
    <source>
        <dbReference type="EMBL" id="RNA61563.1"/>
    </source>
</evidence>
<dbReference type="PANTHER" id="PTHR42735">
    <property type="match status" value="1"/>
</dbReference>
<proteinExistence type="inferred from homology"/>
<dbReference type="EMBL" id="QWIU01000002">
    <property type="protein sequence ID" value="RNA61563.1"/>
    <property type="molecule type" value="Genomic_DNA"/>
</dbReference>
<sequence length="410" mass="46985">MYWQKLSKTTIQQKVFDELQKNIDFITEPVLGLPGSSVDQEQFHNPSSLKEDAFLSVLINNPNHIGCHTHKNGERYFPGTKQIEIDLIKICAEEIFGAEESDYDGYVTPGGTEGNIQAQWMYRNYFMQNEKAKPEEIGVIFSEDTHYSVYKASNLLSIHPITVKVNHDDRKILLEDLTKKLEEALDKGIRYLIVHLSMGTTMFGSIDSPEPLLEVIKQYFKHYFVHVDAAFGGFVYPFSQEKIDLSFKNTEISSIAIDGHKILRSPFGTGVFLCRKSLIEHVQTPEASYVYGSDFTLCGSRSGANAVYMWMTLMTYGSHGWTELIRQLIARTDYLCKELDEIGVKYYRHSDMNIVAIDHHAIPEDLAKKYYLVADNYSNPQWWKIVVITHVTDDMIKDFLLELKTSKSVN</sequence>
<dbReference type="PANTHER" id="PTHR42735:SF6">
    <property type="entry name" value="SPHINGOSINE-1-PHOSPHATE LYASE 1"/>
    <property type="match status" value="1"/>
</dbReference>
<dbReference type="AlphaFoldDB" id="A0A3M7TDA3"/>
<evidence type="ECO:0000256" key="3">
    <source>
        <dbReference type="ARBA" id="ARBA00023239"/>
    </source>
</evidence>
<dbReference type="Proteomes" id="UP000278775">
    <property type="component" value="Unassembled WGS sequence"/>
</dbReference>
<keyword evidence="2 5" id="KW-0663">Pyridoxal phosphate</keyword>
<evidence type="ECO:0000256" key="2">
    <source>
        <dbReference type="ARBA" id="ARBA00022898"/>
    </source>
</evidence>
<dbReference type="GO" id="GO:0019752">
    <property type="term" value="P:carboxylic acid metabolic process"/>
    <property type="evidence" value="ECO:0007669"/>
    <property type="project" value="InterPro"/>
</dbReference>
<dbReference type="Gene3D" id="3.90.1150.10">
    <property type="entry name" value="Aspartate Aminotransferase, domain 1"/>
    <property type="match status" value="1"/>
</dbReference>
<dbReference type="InterPro" id="IPR015422">
    <property type="entry name" value="PyrdxlP-dep_Trfase_small"/>
</dbReference>
<dbReference type="GO" id="GO:0008483">
    <property type="term" value="F:transaminase activity"/>
    <property type="evidence" value="ECO:0007669"/>
    <property type="project" value="UniProtKB-KW"/>
</dbReference>
<evidence type="ECO:0000256" key="4">
    <source>
        <dbReference type="ARBA" id="ARBA00038302"/>
    </source>
</evidence>
<protein>
    <submittedName>
        <fullName evidence="7">Aminotransferase class V-fold PLP-dependent enzyme</fullName>
    </submittedName>
</protein>
<dbReference type="SUPFAM" id="SSF53383">
    <property type="entry name" value="PLP-dependent transferases"/>
    <property type="match status" value="1"/>
</dbReference>
<gene>
    <name evidence="7" type="ORF">D1631_06280</name>
</gene>
<evidence type="ECO:0000256" key="6">
    <source>
        <dbReference type="RuleBase" id="RU000382"/>
    </source>
</evidence>
<dbReference type="GO" id="GO:0030170">
    <property type="term" value="F:pyridoxal phosphate binding"/>
    <property type="evidence" value="ECO:0007669"/>
    <property type="project" value="InterPro"/>
</dbReference>
<comment type="caution">
    <text evidence="7">The sequence shown here is derived from an EMBL/GenBank/DDBJ whole genome shotgun (WGS) entry which is preliminary data.</text>
</comment>
<dbReference type="InterPro" id="IPR002129">
    <property type="entry name" value="PyrdxlP-dep_de-COase"/>
</dbReference>
<dbReference type="InterPro" id="IPR015424">
    <property type="entry name" value="PyrdxlP-dep_Trfase"/>
</dbReference>
<comment type="similarity">
    <text evidence="4">Belongs to the group II decarboxylase family. Sphingosine-1-phosphate lyase subfamily.</text>
</comment>
<keyword evidence="3 6" id="KW-0456">Lyase</keyword>
<dbReference type="RefSeq" id="WP_122635703.1">
    <property type="nucleotide sequence ID" value="NZ_QWIU01000002.1"/>
</dbReference>
<name>A0A3M7TDA3_9FLAO</name>
<dbReference type="Gene3D" id="3.40.640.10">
    <property type="entry name" value="Type I PLP-dependent aspartate aminotransferase-like (Major domain)"/>
    <property type="match status" value="1"/>
</dbReference>
<organism evidence="7 8">
    <name type="scientific">Chryseobacterium nematophagum</name>
    <dbReference type="NCBI Taxonomy" id="2305228"/>
    <lineage>
        <taxon>Bacteria</taxon>
        <taxon>Pseudomonadati</taxon>
        <taxon>Bacteroidota</taxon>
        <taxon>Flavobacteriia</taxon>
        <taxon>Flavobacteriales</taxon>
        <taxon>Weeksellaceae</taxon>
        <taxon>Chryseobacterium group</taxon>
        <taxon>Chryseobacterium</taxon>
    </lineage>
</organism>
<comment type="cofactor">
    <cofactor evidence="1 5 6">
        <name>pyridoxal 5'-phosphate</name>
        <dbReference type="ChEBI" id="CHEBI:597326"/>
    </cofactor>
</comment>
<keyword evidence="7" id="KW-0808">Transferase</keyword>
<dbReference type="Pfam" id="PF00282">
    <property type="entry name" value="Pyridoxal_deC"/>
    <property type="match status" value="1"/>
</dbReference>
<evidence type="ECO:0000256" key="1">
    <source>
        <dbReference type="ARBA" id="ARBA00001933"/>
    </source>
</evidence>
<evidence type="ECO:0000256" key="5">
    <source>
        <dbReference type="PIRSR" id="PIRSR602129-50"/>
    </source>
</evidence>
<dbReference type="OrthoDB" id="9803665at2"/>
<reference evidence="7 8" key="1">
    <citation type="submission" date="2018-08" db="EMBL/GenBank/DDBJ databases">
        <title>Chryseobacterium nematophagum: a novel matrix digesting pathogen of nematodes.</title>
        <authorList>
            <person name="Page A."/>
            <person name="Roberts M."/>
            <person name="Felix M.-A."/>
            <person name="Weir W."/>
        </authorList>
    </citation>
    <scope>NUCLEOTIDE SEQUENCE [LARGE SCALE GENOMIC DNA]</scope>
    <source>
        <strain evidence="7 8">JUb129</strain>
    </source>
</reference>
<dbReference type="InterPro" id="IPR015421">
    <property type="entry name" value="PyrdxlP-dep_Trfase_major"/>
</dbReference>
<dbReference type="GO" id="GO:0016830">
    <property type="term" value="F:carbon-carbon lyase activity"/>
    <property type="evidence" value="ECO:0007669"/>
    <property type="project" value="InterPro"/>
</dbReference>
<feature type="modified residue" description="N6-(pyridoxal phosphate)lysine" evidence="5">
    <location>
        <position position="261"/>
    </location>
</feature>
<dbReference type="InterPro" id="IPR050477">
    <property type="entry name" value="GrpII_AminoAcid_Decarb"/>
</dbReference>
<accession>A0A3M7TDA3</accession>
<keyword evidence="7" id="KW-0032">Aminotransferase</keyword>
<evidence type="ECO:0000313" key="8">
    <source>
        <dbReference type="Proteomes" id="UP000278775"/>
    </source>
</evidence>